<feature type="transmembrane region" description="Helical" evidence="2">
    <location>
        <begin position="16"/>
        <end position="36"/>
    </location>
</feature>
<keyword evidence="2" id="KW-0472">Membrane</keyword>
<name>A0A2A4AL13_9CORY</name>
<gene>
    <name evidence="3" type="ORF">COM45_05205</name>
</gene>
<reference evidence="3 4" key="1">
    <citation type="submission" date="2017-09" db="EMBL/GenBank/DDBJ databases">
        <title>Draft Genome Sequence of Corynebacterium accolens AH4003.</title>
        <authorList>
            <person name="Chen Y."/>
            <person name="Oosthuysen W.F."/>
            <person name="Kelley S."/>
            <person name="Horswill A."/>
        </authorList>
    </citation>
    <scope>NUCLEOTIDE SEQUENCE [LARGE SCALE GENOMIC DNA]</scope>
    <source>
        <strain evidence="3 4">AH4003</strain>
    </source>
</reference>
<keyword evidence="2" id="KW-0812">Transmembrane</keyword>
<dbReference type="Proteomes" id="UP000218690">
    <property type="component" value="Unassembled WGS sequence"/>
</dbReference>
<accession>A0A2A4AL13</accession>
<proteinExistence type="predicted"/>
<comment type="caution">
    <text evidence="3">The sequence shown here is derived from an EMBL/GenBank/DDBJ whole genome shotgun (WGS) entry which is preliminary data.</text>
</comment>
<evidence type="ECO:0000313" key="3">
    <source>
        <dbReference type="EMBL" id="PCC83192.1"/>
    </source>
</evidence>
<dbReference type="AlphaFoldDB" id="A0A2A4AL13"/>
<evidence type="ECO:0000313" key="4">
    <source>
        <dbReference type="Proteomes" id="UP000218690"/>
    </source>
</evidence>
<evidence type="ECO:0000256" key="1">
    <source>
        <dbReference type="SAM" id="MobiDB-lite"/>
    </source>
</evidence>
<feature type="region of interest" description="Disordered" evidence="1">
    <location>
        <begin position="191"/>
        <end position="211"/>
    </location>
</feature>
<dbReference type="InterPro" id="IPR025339">
    <property type="entry name" value="DUF4245"/>
</dbReference>
<protein>
    <submittedName>
        <fullName evidence="3">DUF4245 domain-containing protein</fullName>
    </submittedName>
</protein>
<sequence>MAAEEKPKIFEGARDIILSLGVTVIAMLLVVGATGLCSVNPETKKGPVQDVDATTFLEMEARATGAVIRNPQMPEGWAPTAARRSAVAGENASVVSWLTADEGYVESTQTQVSIEEAEKGYDSNYRANESEREVAGKKVKILESDDANVRPLWITDLGDSRLVLSGSASEADYETTIEAFAKAPVLHVNDDGAAEAGAQEDGATAPTSQQP</sequence>
<evidence type="ECO:0000256" key="2">
    <source>
        <dbReference type="SAM" id="Phobius"/>
    </source>
</evidence>
<dbReference type="EMBL" id="NWBP01000016">
    <property type="protein sequence ID" value="PCC83192.1"/>
    <property type="molecule type" value="Genomic_DNA"/>
</dbReference>
<organism evidence="3 4">
    <name type="scientific">Corynebacterium accolens</name>
    <dbReference type="NCBI Taxonomy" id="38284"/>
    <lineage>
        <taxon>Bacteria</taxon>
        <taxon>Bacillati</taxon>
        <taxon>Actinomycetota</taxon>
        <taxon>Actinomycetes</taxon>
        <taxon>Mycobacteriales</taxon>
        <taxon>Corynebacteriaceae</taxon>
        <taxon>Corynebacterium</taxon>
    </lineage>
</organism>
<feature type="compositionally biased region" description="Low complexity" evidence="1">
    <location>
        <begin position="194"/>
        <end position="205"/>
    </location>
</feature>
<keyword evidence="2" id="KW-1133">Transmembrane helix</keyword>
<dbReference type="Pfam" id="PF14030">
    <property type="entry name" value="DUF4245"/>
    <property type="match status" value="1"/>
</dbReference>